<dbReference type="InterPro" id="IPR047134">
    <property type="entry name" value="RNF4"/>
</dbReference>
<dbReference type="HOGENOM" id="CLU_1653132_0_0_1"/>
<sequence length="160" mass="17992">MISNVDFNYEFSSDEYSPNVILPDPRKPKFQTLQNSMSARRTSQDKILSPIVVKQPNPVIIVDSDDDRGSNDKFKHVVIDLISEDEGTKSGEDCKTRKSKKSKPSVRCPICLNEEAEELSTTACGHLGCYSCLVEAGRTTKLCPICRKKLNPRSVHRIYL</sequence>
<keyword evidence="5" id="KW-1185">Reference proteome</keyword>
<dbReference type="Proteomes" id="UP000281549">
    <property type="component" value="Unassembled WGS sequence"/>
</dbReference>
<dbReference type="PROSITE" id="PS50089">
    <property type="entry name" value="ZF_RING_2"/>
    <property type="match status" value="1"/>
</dbReference>
<dbReference type="Pfam" id="PF13920">
    <property type="entry name" value="zf-C3HC4_3"/>
    <property type="match status" value="1"/>
</dbReference>
<dbReference type="OrthoDB" id="6105938at2759"/>
<dbReference type="SUPFAM" id="SSF57850">
    <property type="entry name" value="RING/U-box"/>
    <property type="match status" value="1"/>
</dbReference>
<evidence type="ECO:0000256" key="1">
    <source>
        <dbReference type="PROSITE-ProRule" id="PRU00175"/>
    </source>
</evidence>
<evidence type="ECO:0000313" key="3">
    <source>
        <dbReference type="EMBL" id="EPZ34483.1"/>
    </source>
</evidence>
<dbReference type="Proteomes" id="UP000030755">
    <property type="component" value="Unassembled WGS sequence"/>
</dbReference>
<proteinExistence type="predicted"/>
<dbReference type="Gene3D" id="3.30.40.10">
    <property type="entry name" value="Zinc/RING finger domain, C3HC4 (zinc finger)"/>
    <property type="match status" value="1"/>
</dbReference>
<feature type="domain" description="RING-type" evidence="2">
    <location>
        <begin position="108"/>
        <end position="147"/>
    </location>
</feature>
<name>A0A075AVZ3_ROZAC</name>
<dbReference type="PANTHER" id="PTHR23041:SF78">
    <property type="entry name" value="E3 UBIQUITIN-PROTEIN LIGASE RNF4"/>
    <property type="match status" value="1"/>
</dbReference>
<protein>
    <recommendedName>
        <fullName evidence="2">RING-type domain-containing protein</fullName>
    </recommendedName>
</protein>
<evidence type="ECO:0000313" key="4">
    <source>
        <dbReference type="EMBL" id="RKP20881.1"/>
    </source>
</evidence>
<dbReference type="GO" id="GO:0008270">
    <property type="term" value="F:zinc ion binding"/>
    <property type="evidence" value="ECO:0007669"/>
    <property type="project" value="UniProtKB-KW"/>
</dbReference>
<dbReference type="EMBL" id="KE560949">
    <property type="protein sequence ID" value="EPZ34483.1"/>
    <property type="molecule type" value="Genomic_DNA"/>
</dbReference>
<accession>A0A075AVZ3</accession>
<dbReference type="AlphaFoldDB" id="A0A075AVZ3"/>
<organism evidence="3 5">
    <name type="scientific">Rozella allomycis (strain CSF55)</name>
    <dbReference type="NCBI Taxonomy" id="988480"/>
    <lineage>
        <taxon>Eukaryota</taxon>
        <taxon>Fungi</taxon>
        <taxon>Fungi incertae sedis</taxon>
        <taxon>Cryptomycota</taxon>
        <taxon>Cryptomycota incertae sedis</taxon>
        <taxon>Rozella</taxon>
    </lineage>
</organism>
<dbReference type="EMBL" id="ML005011">
    <property type="protein sequence ID" value="RKP20881.1"/>
    <property type="molecule type" value="Genomic_DNA"/>
</dbReference>
<keyword evidence="1" id="KW-0479">Metal-binding</keyword>
<reference evidence="6" key="2">
    <citation type="journal article" date="2018" name="Nat. Microbiol.">
        <title>Leveraging single-cell genomics to expand the fungal tree of life.</title>
        <authorList>
            <person name="Ahrendt S.R."/>
            <person name="Quandt C.A."/>
            <person name="Ciobanu D."/>
            <person name="Clum A."/>
            <person name="Salamov A."/>
            <person name="Andreopoulos B."/>
            <person name="Cheng J.F."/>
            <person name="Woyke T."/>
            <person name="Pelin A."/>
            <person name="Henrissat B."/>
            <person name="Reynolds N.K."/>
            <person name="Benny G.L."/>
            <person name="Smith M.E."/>
            <person name="James T.Y."/>
            <person name="Grigoriev I.V."/>
        </authorList>
    </citation>
    <scope>NUCLEOTIDE SEQUENCE [LARGE SCALE GENOMIC DNA]</scope>
    <source>
        <strain evidence="6">CSF55</strain>
    </source>
</reference>
<gene>
    <name evidence="3" type="ORF">O9G_002056</name>
    <name evidence="4" type="ORF">ROZALSC1DRAFT_27669</name>
</gene>
<evidence type="ECO:0000259" key="2">
    <source>
        <dbReference type="PROSITE" id="PS50089"/>
    </source>
</evidence>
<dbReference type="STRING" id="988480.A0A075AVZ3"/>
<keyword evidence="1" id="KW-0862">Zinc</keyword>
<dbReference type="InterPro" id="IPR001841">
    <property type="entry name" value="Znf_RING"/>
</dbReference>
<evidence type="ECO:0000313" key="5">
    <source>
        <dbReference type="Proteomes" id="UP000030755"/>
    </source>
</evidence>
<keyword evidence="1" id="KW-0863">Zinc-finger</keyword>
<reference evidence="4" key="3">
    <citation type="submission" date="2018-08" db="EMBL/GenBank/DDBJ databases">
        <title>Leveraging single-cell genomics to expand the Fungal Tree of Life.</title>
        <authorList>
            <consortium name="DOE Joint Genome Institute"/>
            <person name="Ahrendt S.R."/>
            <person name="Quandt C.A."/>
            <person name="Ciobanu D."/>
            <person name="Clum A."/>
            <person name="Salamov A."/>
            <person name="Andreopoulos B."/>
            <person name="Cheng J.-F."/>
            <person name="Woyke T."/>
            <person name="Pelin A."/>
            <person name="Henrissat B."/>
            <person name="Reynolds N."/>
            <person name="Benny G.L."/>
            <person name="Smith M.E."/>
            <person name="James T.Y."/>
            <person name="Grigoriev I.V."/>
        </authorList>
    </citation>
    <scope>NUCLEOTIDE SEQUENCE</scope>
    <source>
        <strain evidence="4">CSF55</strain>
    </source>
</reference>
<dbReference type="SMART" id="SM00184">
    <property type="entry name" value="RING"/>
    <property type="match status" value="1"/>
</dbReference>
<dbReference type="InterPro" id="IPR013083">
    <property type="entry name" value="Znf_RING/FYVE/PHD"/>
</dbReference>
<reference evidence="3 5" key="1">
    <citation type="journal article" date="2013" name="Curr. Biol.">
        <title>Shared signatures of parasitism and phylogenomics unite Cryptomycota and microsporidia.</title>
        <authorList>
            <person name="James T.Y."/>
            <person name="Pelin A."/>
            <person name="Bonen L."/>
            <person name="Ahrendt S."/>
            <person name="Sain D."/>
            <person name="Corradi N."/>
            <person name="Stajich J.E."/>
        </authorList>
    </citation>
    <scope>NUCLEOTIDE SEQUENCE [LARGE SCALE GENOMIC DNA]</scope>
    <source>
        <strain evidence="3 5">CSF55</strain>
        <strain evidence="3 5">CSF55</strain>
    </source>
</reference>
<dbReference type="PANTHER" id="PTHR23041">
    <property type="entry name" value="RING FINGER DOMAIN-CONTAINING"/>
    <property type="match status" value="1"/>
</dbReference>
<evidence type="ECO:0000313" key="6">
    <source>
        <dbReference type="Proteomes" id="UP000281549"/>
    </source>
</evidence>